<dbReference type="AlphaFoldDB" id="A0A432VU10"/>
<dbReference type="Pfam" id="PF01494">
    <property type="entry name" value="FAD_binding_3"/>
    <property type="match status" value="1"/>
</dbReference>
<dbReference type="GO" id="GO:0071949">
    <property type="term" value="F:FAD binding"/>
    <property type="evidence" value="ECO:0007669"/>
    <property type="project" value="InterPro"/>
</dbReference>
<dbReference type="PROSITE" id="PS51257">
    <property type="entry name" value="PROKAR_LIPOPROTEIN"/>
    <property type="match status" value="1"/>
</dbReference>
<proteinExistence type="inferred from homology"/>
<dbReference type="GO" id="GO:0019168">
    <property type="term" value="F:2-polyprenylphenol 6-hydroxylase activity"/>
    <property type="evidence" value="ECO:0007669"/>
    <property type="project" value="TreeGrafter"/>
</dbReference>
<dbReference type="OrthoDB" id="9769565at2"/>
<comment type="pathway">
    <text evidence="2">Cofactor biosynthesis; ubiquinone biosynthesis.</text>
</comment>
<evidence type="ECO:0000256" key="2">
    <source>
        <dbReference type="ARBA" id="ARBA00004749"/>
    </source>
</evidence>
<evidence type="ECO:0000256" key="6">
    <source>
        <dbReference type="ARBA" id="ARBA00023002"/>
    </source>
</evidence>
<keyword evidence="7" id="KW-0503">Monooxygenase</keyword>
<organism evidence="10 11">
    <name type="scientific">Aliidiomarina haloalkalitolerans</name>
    <dbReference type="NCBI Taxonomy" id="859059"/>
    <lineage>
        <taxon>Bacteria</taxon>
        <taxon>Pseudomonadati</taxon>
        <taxon>Pseudomonadota</taxon>
        <taxon>Gammaproteobacteria</taxon>
        <taxon>Alteromonadales</taxon>
        <taxon>Idiomarinaceae</taxon>
        <taxon>Aliidiomarina</taxon>
    </lineage>
</organism>
<dbReference type="InterPro" id="IPR002938">
    <property type="entry name" value="FAD-bd"/>
</dbReference>
<keyword evidence="6" id="KW-0560">Oxidoreductase</keyword>
<accession>A0A432VU10</accession>
<comment type="cofactor">
    <cofactor evidence="1">
        <name>FAD</name>
        <dbReference type="ChEBI" id="CHEBI:57692"/>
    </cofactor>
</comment>
<comment type="similarity">
    <text evidence="3">Belongs to the UbiH/COQ6 family.</text>
</comment>
<dbReference type="InterPro" id="IPR036188">
    <property type="entry name" value="FAD/NAD-bd_sf"/>
</dbReference>
<dbReference type="InterPro" id="IPR018168">
    <property type="entry name" value="Ubi_Hdrlase_CS"/>
</dbReference>
<keyword evidence="11" id="KW-1185">Reference proteome</keyword>
<dbReference type="PRINTS" id="PR00420">
    <property type="entry name" value="RNGMNOXGNASE"/>
</dbReference>
<dbReference type="GO" id="GO:0006744">
    <property type="term" value="P:ubiquinone biosynthetic process"/>
    <property type="evidence" value="ECO:0007669"/>
    <property type="project" value="UniProtKB-UniPathway"/>
</dbReference>
<evidence type="ECO:0000256" key="3">
    <source>
        <dbReference type="ARBA" id="ARBA00005349"/>
    </source>
</evidence>
<dbReference type="PROSITE" id="PS01304">
    <property type="entry name" value="UBIH"/>
    <property type="match status" value="1"/>
</dbReference>
<feature type="domain" description="FAD-binding" evidence="9">
    <location>
        <begin position="3"/>
        <end position="327"/>
    </location>
</feature>
<keyword evidence="8" id="KW-0732">Signal</keyword>
<dbReference type="InterPro" id="IPR010971">
    <property type="entry name" value="UbiH/COQ6"/>
</dbReference>
<evidence type="ECO:0000313" key="11">
    <source>
        <dbReference type="Proteomes" id="UP000288212"/>
    </source>
</evidence>
<dbReference type="PANTHER" id="PTHR43876:SF7">
    <property type="entry name" value="UBIQUINONE BIOSYNTHESIS MONOOXYGENASE COQ6, MITOCHONDRIAL"/>
    <property type="match status" value="1"/>
</dbReference>
<dbReference type="SUPFAM" id="SSF51905">
    <property type="entry name" value="FAD/NAD(P)-binding domain"/>
    <property type="match status" value="1"/>
</dbReference>
<feature type="chain" id="PRO_5019447806" description="FAD-binding domain-containing protein" evidence="8">
    <location>
        <begin position="26"/>
        <end position="392"/>
    </location>
</feature>
<reference evidence="10 11" key="1">
    <citation type="journal article" date="2011" name="Front. Microbiol.">
        <title>Genomic signatures of strain selection and enhancement in Bacillus atrophaeus var. globigii, a historical biowarfare simulant.</title>
        <authorList>
            <person name="Gibbons H.S."/>
            <person name="Broomall S.M."/>
            <person name="McNew L.A."/>
            <person name="Daligault H."/>
            <person name="Chapman C."/>
            <person name="Bruce D."/>
            <person name="Karavis M."/>
            <person name="Krepps M."/>
            <person name="McGregor P.A."/>
            <person name="Hong C."/>
            <person name="Park K.H."/>
            <person name="Akmal A."/>
            <person name="Feldman A."/>
            <person name="Lin J.S."/>
            <person name="Chang W.E."/>
            <person name="Higgs B.W."/>
            <person name="Demirev P."/>
            <person name="Lindquist J."/>
            <person name="Liem A."/>
            <person name="Fochler E."/>
            <person name="Read T.D."/>
            <person name="Tapia R."/>
            <person name="Johnson S."/>
            <person name="Bishop-Lilly K.A."/>
            <person name="Detter C."/>
            <person name="Han C."/>
            <person name="Sozhamannan S."/>
            <person name="Rosenzweig C.N."/>
            <person name="Skowronski E.W."/>
        </authorList>
    </citation>
    <scope>NUCLEOTIDE SEQUENCE [LARGE SCALE GENOMIC DNA]</scope>
    <source>
        <strain evidence="10 11">AK5</strain>
    </source>
</reference>
<dbReference type="Proteomes" id="UP000288212">
    <property type="component" value="Unassembled WGS sequence"/>
</dbReference>
<dbReference type="EMBL" id="PIPI01000004">
    <property type="protein sequence ID" value="RUO19930.1"/>
    <property type="molecule type" value="Genomic_DNA"/>
</dbReference>
<dbReference type="UniPathway" id="UPA00232"/>
<dbReference type="PANTHER" id="PTHR43876">
    <property type="entry name" value="UBIQUINONE BIOSYNTHESIS MONOOXYGENASE COQ6, MITOCHONDRIAL"/>
    <property type="match status" value="1"/>
</dbReference>
<comment type="caution">
    <text evidence="10">The sequence shown here is derived from an EMBL/GenBank/DDBJ whole genome shotgun (WGS) entry which is preliminary data.</text>
</comment>
<evidence type="ECO:0000256" key="4">
    <source>
        <dbReference type="ARBA" id="ARBA00022630"/>
    </source>
</evidence>
<feature type="signal peptide" evidence="8">
    <location>
        <begin position="1"/>
        <end position="25"/>
    </location>
</feature>
<name>A0A432VU10_9GAMM</name>
<evidence type="ECO:0000313" key="10">
    <source>
        <dbReference type="EMBL" id="RUO19930.1"/>
    </source>
</evidence>
<evidence type="ECO:0000256" key="8">
    <source>
        <dbReference type="SAM" id="SignalP"/>
    </source>
</evidence>
<keyword evidence="4" id="KW-0285">Flavoprotein</keyword>
<dbReference type="NCBIfam" id="TIGR01988">
    <property type="entry name" value="Ubi-OHases"/>
    <property type="match status" value="1"/>
</dbReference>
<keyword evidence="5" id="KW-0274">FAD</keyword>
<dbReference type="InterPro" id="IPR051205">
    <property type="entry name" value="UbiH/COQ6_monooxygenase"/>
</dbReference>
<evidence type="ECO:0000259" key="9">
    <source>
        <dbReference type="Pfam" id="PF01494"/>
    </source>
</evidence>
<evidence type="ECO:0000256" key="7">
    <source>
        <dbReference type="ARBA" id="ARBA00023033"/>
    </source>
</evidence>
<sequence>MKRTQVLIVGGGMVGLALACALAQAGREVVVVERQARDGEFPREPTLRVSAINLGAQRWLSELGGWVPTDRSCQYHGMEVWDADSFGRIAFSAASADLPHLGTIVENAVVEASLWQAAEKLGVTLVSGVQVSAPEFHEQDVTVQLDNGDLILAQLLVAADGANSALRAQVATPVIHRDYEQHGLVATIRSTEPHEGVARQVFLPGGPLALLPLADPHSLSIVWSLPVNAAKDLCALEASEFNRQLTVASDNRLGLLECISERVSFPLTMRYAQEWIYQRQVLVGDAAHTIHPLAGQGVNLGFADAHLLAEVLNGLGTLNGQWDQQQLQRQLRHYQRARKTAALRHIATMESFHQLFRPTNPLLKLARGVGLKVADQLNPLKDFFLQQANKLD</sequence>
<gene>
    <name evidence="10" type="ORF">CWE06_07570</name>
</gene>
<protein>
    <recommendedName>
        <fullName evidence="9">FAD-binding domain-containing protein</fullName>
    </recommendedName>
</protein>
<evidence type="ECO:0000256" key="1">
    <source>
        <dbReference type="ARBA" id="ARBA00001974"/>
    </source>
</evidence>
<dbReference type="Gene3D" id="3.50.50.60">
    <property type="entry name" value="FAD/NAD(P)-binding domain"/>
    <property type="match status" value="2"/>
</dbReference>
<evidence type="ECO:0000256" key="5">
    <source>
        <dbReference type="ARBA" id="ARBA00022827"/>
    </source>
</evidence>